<dbReference type="PATRIC" id="fig|121290.4.peg.3537"/>
<dbReference type="RefSeq" id="WP_068459962.1">
    <property type="nucleotide sequence ID" value="NZ_LMTR01000028.1"/>
</dbReference>
<gene>
    <name evidence="2" type="ORF">APY04_0840</name>
</gene>
<dbReference type="Proteomes" id="UP000059074">
    <property type="component" value="Unassembled WGS sequence"/>
</dbReference>
<proteinExistence type="predicted"/>
<name>A0A109BL58_HYPSL</name>
<feature type="compositionally biased region" description="Low complexity" evidence="1">
    <location>
        <begin position="759"/>
        <end position="771"/>
    </location>
</feature>
<evidence type="ECO:0000313" key="2">
    <source>
        <dbReference type="EMBL" id="KWT70779.1"/>
    </source>
</evidence>
<accession>A0A109BL58</accession>
<feature type="compositionally biased region" description="Gly residues" evidence="1">
    <location>
        <begin position="703"/>
        <end position="714"/>
    </location>
</feature>
<evidence type="ECO:0000313" key="3">
    <source>
        <dbReference type="Proteomes" id="UP000059074"/>
    </source>
</evidence>
<evidence type="ECO:0000256" key="1">
    <source>
        <dbReference type="SAM" id="MobiDB-lite"/>
    </source>
</evidence>
<organism evidence="2 3">
    <name type="scientific">Hyphomicrobium sulfonivorans</name>
    <dbReference type="NCBI Taxonomy" id="121290"/>
    <lineage>
        <taxon>Bacteria</taxon>
        <taxon>Pseudomonadati</taxon>
        <taxon>Pseudomonadota</taxon>
        <taxon>Alphaproteobacteria</taxon>
        <taxon>Hyphomicrobiales</taxon>
        <taxon>Hyphomicrobiaceae</taxon>
        <taxon>Hyphomicrobium</taxon>
    </lineage>
</organism>
<dbReference type="STRING" id="121290.APY04_0840"/>
<dbReference type="EMBL" id="LMTR01000028">
    <property type="protein sequence ID" value="KWT70779.1"/>
    <property type="molecule type" value="Genomic_DNA"/>
</dbReference>
<comment type="caution">
    <text evidence="2">The sequence shown here is derived from an EMBL/GenBank/DDBJ whole genome shotgun (WGS) entry which is preliminary data.</text>
</comment>
<feature type="region of interest" description="Disordered" evidence="1">
    <location>
        <begin position="688"/>
        <end position="776"/>
    </location>
</feature>
<dbReference type="OrthoDB" id="8433727at2"/>
<protein>
    <submittedName>
        <fullName evidence="2">Uncharacterized protein</fullName>
    </submittedName>
</protein>
<reference evidence="2 3" key="1">
    <citation type="submission" date="2015-10" db="EMBL/GenBank/DDBJ databases">
        <title>Transcriptomic analysis of a linuron degrading triple-species bacterial consortium.</title>
        <authorList>
            <person name="Albers P."/>
        </authorList>
    </citation>
    <scope>NUCLEOTIDE SEQUENCE [LARGE SCALE GENOMIC DNA]</scope>
    <source>
        <strain evidence="2 3">WDL6</strain>
    </source>
</reference>
<sequence length="811" mass="84896">MSNDRVLQYVEIDILQCQLAYGVAPCTAVLGVDSDIKCWNTRQTCAKPNDFSGHVVTLRFAVDTGFLPADIPCIPSLQSVQYTPGRLSLGENLGQRTSARVVFKDHPWGDGGDAYDKYVTERDYNPFERGTYWGKLRARHRSWQGRSIRLITGFVGQTLEEMDTRHLIVDSWDGPLPDGTFAIIAKDILKLADGDRSMTPPLSPGYLLSAINASQTTATLSPSGIGNAAYPASGFVTIGGSEVCAFTRSGNTLTLTRGAKGTPATAHDAEDRVQVMRSWVSQSPSAILRNLLQDDAKIDAGWLPVSEWVAEEEAFLQRTYSRDIPEPTPTEKVVADLIQQAGLCVWPDDKARKVRMQVLRGVPSDAATFSPDRIVEKSLSIKDQPNSRISQSIVRYGLRNPLLRVDDALSYRSAYQGVDGDSEVFYGSDVIKEINGTFLPPYAVDTAKRVSDIIQGRFSNPPRLISFDLSRADPNIPEVGQGARFAWPKITQDVTGLDVGTPMQIVRVNRMGRRVEVEAEEMLVKIFDLDDLKNRKLLINTNEYNLNIPAMHNAAYPPLTEADVADGVNLQVIVAPGVIVGSRIATAAGIAMQFGATGTDWPPGFLIALICNGWIRGKGGLGGKGANVATNDAGSGQAGGTALHTRHPLAIDLPPTGEIKGGGGGGGGGCSTIANTGSKHAAYAPGGGAGGGAGAEDSTPGAAGTGNFPGGHGAPGSATNGGAAGAGGRAQMSDTGALYDTSTFPIRGGNGGAGGAPGSPGSAGSTGSFSPIHGGSYSPVGPGGAAGRAIDGISFCTFSANAGQRAGPDVN</sequence>
<keyword evidence="3" id="KW-1185">Reference proteome</keyword>
<feature type="compositionally biased region" description="Gly residues" evidence="1">
    <location>
        <begin position="748"/>
        <end position="758"/>
    </location>
</feature>
<dbReference type="AlphaFoldDB" id="A0A109BL58"/>